<dbReference type="InterPro" id="IPR036703">
    <property type="entry name" value="MOB_kinase_act_sf"/>
</dbReference>
<organism evidence="2 3">
    <name type="scientific">Ladona fulva</name>
    <name type="common">Scarce chaser dragonfly</name>
    <name type="synonym">Libellula fulva</name>
    <dbReference type="NCBI Taxonomy" id="123851"/>
    <lineage>
        <taxon>Eukaryota</taxon>
        <taxon>Metazoa</taxon>
        <taxon>Ecdysozoa</taxon>
        <taxon>Arthropoda</taxon>
        <taxon>Hexapoda</taxon>
        <taxon>Insecta</taxon>
        <taxon>Pterygota</taxon>
        <taxon>Palaeoptera</taxon>
        <taxon>Odonata</taxon>
        <taxon>Epiprocta</taxon>
        <taxon>Anisoptera</taxon>
        <taxon>Libelluloidea</taxon>
        <taxon>Libellulidae</taxon>
        <taxon>Ladona</taxon>
    </lineage>
</organism>
<dbReference type="InterPro" id="IPR005301">
    <property type="entry name" value="MOB_kinase_act_fam"/>
</dbReference>
<dbReference type="Pfam" id="PF03637">
    <property type="entry name" value="Mob1_phocein"/>
    <property type="match status" value="1"/>
</dbReference>
<reference evidence="2" key="2">
    <citation type="submission" date="2017-10" db="EMBL/GenBank/DDBJ databases">
        <title>Ladona fulva Genome sequencing and assembly.</title>
        <authorList>
            <person name="Murali S."/>
            <person name="Richards S."/>
            <person name="Bandaranaike D."/>
            <person name="Bellair M."/>
            <person name="Blankenburg K."/>
            <person name="Chao H."/>
            <person name="Dinh H."/>
            <person name="Doddapaneni H."/>
            <person name="Dugan-Rocha S."/>
            <person name="Elkadiri S."/>
            <person name="Gnanaolivu R."/>
            <person name="Hernandez B."/>
            <person name="Skinner E."/>
            <person name="Javaid M."/>
            <person name="Lee S."/>
            <person name="Li M."/>
            <person name="Ming W."/>
            <person name="Munidasa M."/>
            <person name="Muniz J."/>
            <person name="Nguyen L."/>
            <person name="Hughes D."/>
            <person name="Osuji N."/>
            <person name="Pu L.-L."/>
            <person name="Puazo M."/>
            <person name="Qu C."/>
            <person name="Quiroz J."/>
            <person name="Raj R."/>
            <person name="Weissenberger G."/>
            <person name="Xin Y."/>
            <person name="Zou X."/>
            <person name="Han Y."/>
            <person name="Worley K."/>
            <person name="Muzny D."/>
            <person name="Gibbs R."/>
        </authorList>
    </citation>
    <scope>NUCLEOTIDE SEQUENCE</scope>
    <source>
        <strain evidence="2">Sampled in the wild</strain>
    </source>
</reference>
<dbReference type="SUPFAM" id="SSF101152">
    <property type="entry name" value="Mob1/phocein"/>
    <property type="match status" value="1"/>
</dbReference>
<feature type="compositionally biased region" description="Polar residues" evidence="1">
    <location>
        <begin position="85"/>
        <end position="94"/>
    </location>
</feature>
<evidence type="ECO:0000313" key="2">
    <source>
        <dbReference type="EMBL" id="KAG8234966.1"/>
    </source>
</evidence>
<dbReference type="OrthoDB" id="8170117at2759"/>
<evidence type="ECO:0000256" key="1">
    <source>
        <dbReference type="SAM" id="MobiDB-lite"/>
    </source>
</evidence>
<reference evidence="2" key="1">
    <citation type="submission" date="2013-04" db="EMBL/GenBank/DDBJ databases">
        <authorList>
            <person name="Qu J."/>
            <person name="Murali S.C."/>
            <person name="Bandaranaike D."/>
            <person name="Bellair M."/>
            <person name="Blankenburg K."/>
            <person name="Chao H."/>
            <person name="Dinh H."/>
            <person name="Doddapaneni H."/>
            <person name="Downs B."/>
            <person name="Dugan-Rocha S."/>
            <person name="Elkadiri S."/>
            <person name="Gnanaolivu R.D."/>
            <person name="Hernandez B."/>
            <person name="Javaid M."/>
            <person name="Jayaseelan J.C."/>
            <person name="Lee S."/>
            <person name="Li M."/>
            <person name="Ming W."/>
            <person name="Munidasa M."/>
            <person name="Muniz J."/>
            <person name="Nguyen L."/>
            <person name="Ongeri F."/>
            <person name="Osuji N."/>
            <person name="Pu L.-L."/>
            <person name="Puazo M."/>
            <person name="Qu C."/>
            <person name="Quiroz J."/>
            <person name="Raj R."/>
            <person name="Weissenberger G."/>
            <person name="Xin Y."/>
            <person name="Zou X."/>
            <person name="Han Y."/>
            <person name="Richards S."/>
            <person name="Worley K."/>
            <person name="Muzny D."/>
            <person name="Gibbs R."/>
        </authorList>
    </citation>
    <scope>NUCLEOTIDE SEQUENCE</scope>
    <source>
        <strain evidence="2">Sampled in the wild</strain>
    </source>
</reference>
<evidence type="ECO:0000313" key="3">
    <source>
        <dbReference type="Proteomes" id="UP000792457"/>
    </source>
</evidence>
<protein>
    <submittedName>
        <fullName evidence="2">Uncharacterized protein</fullName>
    </submittedName>
</protein>
<dbReference type="EMBL" id="KZ308862">
    <property type="protein sequence ID" value="KAG8234966.1"/>
    <property type="molecule type" value="Genomic_DNA"/>
</dbReference>
<dbReference type="Proteomes" id="UP000792457">
    <property type="component" value="Unassembled WGS sequence"/>
</dbReference>
<dbReference type="Gene3D" id="1.20.140.30">
    <property type="entry name" value="MOB kinase activator"/>
    <property type="match status" value="1"/>
</dbReference>
<name>A0A8K0P5V9_LADFU</name>
<accession>A0A8K0P5V9</accession>
<comment type="caution">
    <text evidence="2">The sequence shown here is derived from an EMBL/GenBank/DDBJ whole genome shotgun (WGS) entry which is preliminary data.</text>
</comment>
<sequence>MEAHVNTCYKHFYYFVKEFDLVSSKELEPLQEMTARICRDSQPPPPQRQMQPRPAASDRPPLPPVHPSAQFSPADLPLCEPSTIPLATSSRGLR</sequence>
<keyword evidence="3" id="KW-1185">Reference proteome</keyword>
<feature type="region of interest" description="Disordered" evidence="1">
    <location>
        <begin position="38"/>
        <end position="94"/>
    </location>
</feature>
<dbReference type="AlphaFoldDB" id="A0A8K0P5V9"/>
<proteinExistence type="predicted"/>
<gene>
    <name evidence="2" type="ORF">J437_LFUL010308</name>
</gene>